<organism evidence="1 2">
    <name type="scientific">Xylanibacter ruminicola</name>
    <name type="common">Prevotella ruminicola</name>
    <dbReference type="NCBI Taxonomy" id="839"/>
    <lineage>
        <taxon>Bacteria</taxon>
        <taxon>Pseudomonadati</taxon>
        <taxon>Bacteroidota</taxon>
        <taxon>Bacteroidia</taxon>
        <taxon>Bacteroidales</taxon>
        <taxon>Prevotellaceae</taxon>
        <taxon>Xylanibacter</taxon>
    </lineage>
</organism>
<protein>
    <submittedName>
        <fullName evidence="1">Uncharacterized protein</fullName>
    </submittedName>
</protein>
<proteinExistence type="predicted"/>
<sequence>MDKSLMILEYKESIGQWHYNMVYDHKPKNQPDAYGWASIAYTEERKARVFTYMMDCKMHQREREGLEPYTTEYVKKAWKLFCYAYNSIVKYIDITNDYKKYVSDRFDDTKALARLGHAAFSDVKEDYELESAEDYNPLDFTDANF</sequence>
<gene>
    <name evidence="1" type="ORF">SAMN05216463_11275</name>
</gene>
<evidence type="ECO:0000313" key="1">
    <source>
        <dbReference type="EMBL" id="SHK79763.1"/>
    </source>
</evidence>
<reference evidence="1 2" key="1">
    <citation type="submission" date="2016-11" db="EMBL/GenBank/DDBJ databases">
        <authorList>
            <person name="Jaros S."/>
            <person name="Januszkiewicz K."/>
            <person name="Wedrychowicz H."/>
        </authorList>
    </citation>
    <scope>NUCLEOTIDE SEQUENCE [LARGE SCALE GENOMIC DNA]</scope>
    <source>
        <strain evidence="1 2">KHT3</strain>
    </source>
</reference>
<accession>A0A1M6VE07</accession>
<dbReference type="AlphaFoldDB" id="A0A1M6VE07"/>
<dbReference type="RefSeq" id="WP_073208623.1">
    <property type="nucleotide sequence ID" value="NZ_FRBD01000012.1"/>
</dbReference>
<name>A0A1M6VE07_XYLRU</name>
<dbReference type="Proteomes" id="UP000184130">
    <property type="component" value="Unassembled WGS sequence"/>
</dbReference>
<dbReference type="EMBL" id="FRBD01000012">
    <property type="protein sequence ID" value="SHK79763.1"/>
    <property type="molecule type" value="Genomic_DNA"/>
</dbReference>
<evidence type="ECO:0000313" key="2">
    <source>
        <dbReference type="Proteomes" id="UP000184130"/>
    </source>
</evidence>